<sequence length="144" mass="16707">MFRAKQVETQAEREAAFAIRREVFIQEQGVPPHLERDEFDESSTHFIIYDDDKIVATARVQELPSDIGIVERVCVIKSYRGLGLGVLIMKEIEKFARQAELKRLKLTAQSYAVPFYEKLQYISTTPEFMDAGIPHRVMEKTLHY</sequence>
<dbReference type="InterPro" id="IPR039143">
    <property type="entry name" value="GNPNAT1-like"/>
</dbReference>
<dbReference type="PANTHER" id="PTHR13355">
    <property type="entry name" value="GLUCOSAMINE 6-PHOSPHATE N-ACETYLTRANSFERASE"/>
    <property type="match status" value="1"/>
</dbReference>
<dbReference type="Proteomes" id="UP000093199">
    <property type="component" value="Unassembled WGS sequence"/>
</dbReference>
<dbReference type="InterPro" id="IPR000182">
    <property type="entry name" value="GNAT_dom"/>
</dbReference>
<dbReference type="SUPFAM" id="SSF55729">
    <property type="entry name" value="Acyl-CoA N-acyltransferases (Nat)"/>
    <property type="match status" value="1"/>
</dbReference>
<proteinExistence type="predicted"/>
<dbReference type="RefSeq" id="WP_066543021.1">
    <property type="nucleotide sequence ID" value="NZ_MASJ01000003.1"/>
</dbReference>
<dbReference type="STRING" id="33978.A6M13_09235"/>
<dbReference type="InterPro" id="IPR016181">
    <property type="entry name" value="Acyl_CoA_acyltransferase"/>
</dbReference>
<feature type="domain" description="N-acetyltransferase" evidence="1">
    <location>
        <begin position="1"/>
        <end position="144"/>
    </location>
</feature>
<reference evidence="2 3" key="1">
    <citation type="submission" date="2016-07" db="EMBL/GenBank/DDBJ databases">
        <title>Caryophanon tenue genome sequencing.</title>
        <authorList>
            <person name="Verma A."/>
            <person name="Pal Y."/>
            <person name="Krishnamurthi S."/>
        </authorList>
    </citation>
    <scope>NUCLEOTIDE SEQUENCE [LARGE SCALE GENOMIC DNA]</scope>
    <source>
        <strain evidence="2 3">DSM 14152</strain>
    </source>
</reference>
<dbReference type="Gene3D" id="3.40.630.30">
    <property type="match status" value="1"/>
</dbReference>
<protein>
    <submittedName>
        <fullName evidence="2">Acetyltransferase</fullName>
    </submittedName>
</protein>
<keyword evidence="3" id="KW-1185">Reference proteome</keyword>
<accession>A0A1C0YJX7</accession>
<evidence type="ECO:0000313" key="2">
    <source>
        <dbReference type="EMBL" id="OCS87482.1"/>
    </source>
</evidence>
<evidence type="ECO:0000259" key="1">
    <source>
        <dbReference type="PROSITE" id="PS51186"/>
    </source>
</evidence>
<dbReference type="PANTHER" id="PTHR13355:SF11">
    <property type="entry name" value="GLUCOSAMINE 6-PHOSPHATE N-ACETYLTRANSFERASE"/>
    <property type="match status" value="1"/>
</dbReference>
<comment type="caution">
    <text evidence="2">The sequence shown here is derived from an EMBL/GenBank/DDBJ whole genome shotgun (WGS) entry which is preliminary data.</text>
</comment>
<evidence type="ECO:0000313" key="3">
    <source>
        <dbReference type="Proteomes" id="UP000093199"/>
    </source>
</evidence>
<dbReference type="OrthoDB" id="9796171at2"/>
<name>A0A1C0YJX7_9BACL</name>
<keyword evidence="2" id="KW-0808">Transferase</keyword>
<dbReference type="AlphaFoldDB" id="A0A1C0YJX7"/>
<dbReference type="EMBL" id="MASJ01000003">
    <property type="protein sequence ID" value="OCS87482.1"/>
    <property type="molecule type" value="Genomic_DNA"/>
</dbReference>
<dbReference type="Pfam" id="PF13673">
    <property type="entry name" value="Acetyltransf_10"/>
    <property type="match status" value="1"/>
</dbReference>
<gene>
    <name evidence="2" type="ORF">A6M13_09235</name>
</gene>
<dbReference type="PROSITE" id="PS51186">
    <property type="entry name" value="GNAT"/>
    <property type="match status" value="1"/>
</dbReference>
<dbReference type="CDD" id="cd04301">
    <property type="entry name" value="NAT_SF"/>
    <property type="match status" value="1"/>
</dbReference>
<dbReference type="GO" id="GO:0004343">
    <property type="term" value="F:glucosamine 6-phosphate N-acetyltransferase activity"/>
    <property type="evidence" value="ECO:0007669"/>
    <property type="project" value="TreeGrafter"/>
</dbReference>
<organism evidence="2 3">
    <name type="scientific">Caryophanon tenue</name>
    <dbReference type="NCBI Taxonomy" id="33978"/>
    <lineage>
        <taxon>Bacteria</taxon>
        <taxon>Bacillati</taxon>
        <taxon>Bacillota</taxon>
        <taxon>Bacilli</taxon>
        <taxon>Bacillales</taxon>
        <taxon>Caryophanaceae</taxon>
        <taxon>Caryophanon</taxon>
    </lineage>
</organism>